<keyword evidence="11" id="KW-1185">Reference proteome</keyword>
<gene>
    <name evidence="10" type="ORF">HINF_LOCUS68215</name>
    <name evidence="9" type="ORF">HINF_LOCUS9543</name>
</gene>
<feature type="transmembrane region" description="Helical" evidence="6">
    <location>
        <begin position="344"/>
        <end position="363"/>
    </location>
</feature>
<dbReference type="Proteomes" id="UP001642409">
    <property type="component" value="Unassembled WGS sequence"/>
</dbReference>
<dbReference type="GO" id="GO:0005886">
    <property type="term" value="C:plasma membrane"/>
    <property type="evidence" value="ECO:0007669"/>
    <property type="project" value="TreeGrafter"/>
</dbReference>
<accession>A0AA86TTV9</accession>
<comment type="caution">
    <text evidence="9">The sequence shown here is derived from an EMBL/GenBank/DDBJ whole genome shotgun (WGS) entry which is preliminary data.</text>
</comment>
<evidence type="ECO:0000259" key="8">
    <source>
        <dbReference type="PROSITE" id="PS51382"/>
    </source>
</evidence>
<evidence type="ECO:0000313" key="11">
    <source>
        <dbReference type="Proteomes" id="UP001642409"/>
    </source>
</evidence>
<dbReference type="EMBL" id="CATOUU010000237">
    <property type="protein sequence ID" value="CAI9921898.1"/>
    <property type="molecule type" value="Genomic_DNA"/>
</dbReference>
<comment type="subcellular location">
    <subcellularLocation>
        <location evidence="1">Membrane</location>
        <topology evidence="1">Multi-pass membrane protein</topology>
    </subcellularLocation>
</comment>
<evidence type="ECO:0000313" key="10">
    <source>
        <dbReference type="EMBL" id="CAL6095990.1"/>
    </source>
</evidence>
<dbReference type="EMBL" id="CAXDID020000481">
    <property type="protein sequence ID" value="CAL6095990.1"/>
    <property type="molecule type" value="Genomic_DNA"/>
</dbReference>
<sequence>MENRDDLVVEWSTKYVSTASLRQFIIKIEEIAHISRKNAKSHEYNKVLLKQMFNELESQFWSEVQSNILKVDEFYSQELARTSDKLSELKQFVVKTKNEVQTAVIQQNITEMYRNLDLLNNFANQNASQLRKLSRQWGVNSNQQEFESQIIENKLLKCKFADTSEIETLKEELVTCLCLLLDIPKKQAHDQLNKSYDDKILLQKATYQSYSGFFIAISAILTITIINLLGTCRKHEHEFELGELVGEITLLLFRVQVSIASVIICYGALVRACVYTHINYIYLFEIPQHNTITTSAQIVTIGFAYLSLVLFFALMSISSAVGHEYNIPLPFGHHLTKFAQLTQPAYWILFSTLFHLTVIYYVVLRIFDGRAPALKHLFTVVYRTITPWAHQIDLSNFCMGAHFTAWGPILMDLLKIVTREKAKDQVLCLFEGIPYLIKVVQYIVKFRMHYDWYPQMLGAVMYSVSFVSKFIYQEHIIEEHTPSFWFFFTTHCIASIWKLYWDFFEDGSLFYGGYGGKVFRKQSSKWQYGKLCRRPSFIPQSWIYGFIVFNLIASWSWAPALLFPHNHFFHKYLYEWEMFIIVLEIFRRTCWCLFRMDNQQATNCESYVATRYIPILVSQHDSHNIQKHINHIHENDTHTQDTHIVSFVDHLANEITSHESYHEQMSEHIV</sequence>
<evidence type="ECO:0000313" key="9">
    <source>
        <dbReference type="EMBL" id="CAI9921898.1"/>
    </source>
</evidence>
<dbReference type="PROSITE" id="PS51380">
    <property type="entry name" value="EXS"/>
    <property type="match status" value="1"/>
</dbReference>
<dbReference type="InterPro" id="IPR004331">
    <property type="entry name" value="SPX_dom"/>
</dbReference>
<feature type="domain" description="SPX" evidence="8">
    <location>
        <begin position="1"/>
        <end position="151"/>
    </location>
</feature>
<evidence type="ECO:0000256" key="6">
    <source>
        <dbReference type="SAM" id="Phobius"/>
    </source>
</evidence>
<evidence type="ECO:0000256" key="5">
    <source>
        <dbReference type="ARBA" id="ARBA00023136"/>
    </source>
</evidence>
<keyword evidence="4 6" id="KW-1133">Transmembrane helix</keyword>
<evidence type="ECO:0000259" key="7">
    <source>
        <dbReference type="PROSITE" id="PS51380"/>
    </source>
</evidence>
<name>A0AA86TTV9_9EUKA</name>
<dbReference type="GO" id="GO:0000822">
    <property type="term" value="F:inositol hexakisphosphate binding"/>
    <property type="evidence" value="ECO:0007669"/>
    <property type="project" value="TreeGrafter"/>
</dbReference>
<protein>
    <submittedName>
        <fullName evidence="9">EXS family protein</fullName>
    </submittedName>
    <submittedName>
        <fullName evidence="10">EXS_family protein</fullName>
    </submittedName>
</protein>
<dbReference type="InterPro" id="IPR004342">
    <property type="entry name" value="EXS_C"/>
</dbReference>
<evidence type="ECO:0000256" key="3">
    <source>
        <dbReference type="ARBA" id="ARBA00022692"/>
    </source>
</evidence>
<feature type="domain" description="EXS" evidence="7">
    <location>
        <begin position="418"/>
        <end position="627"/>
    </location>
</feature>
<keyword evidence="5 6" id="KW-0472">Membrane</keyword>
<feature type="transmembrane region" description="Helical" evidence="6">
    <location>
        <begin position="251"/>
        <end position="278"/>
    </location>
</feature>
<reference evidence="10 11" key="2">
    <citation type="submission" date="2024-07" db="EMBL/GenBank/DDBJ databases">
        <authorList>
            <person name="Akdeniz Z."/>
        </authorList>
    </citation>
    <scope>NUCLEOTIDE SEQUENCE [LARGE SCALE GENOMIC DNA]</scope>
</reference>
<evidence type="ECO:0000256" key="2">
    <source>
        <dbReference type="ARBA" id="ARBA00009665"/>
    </source>
</evidence>
<organism evidence="9">
    <name type="scientific">Hexamita inflata</name>
    <dbReference type="NCBI Taxonomy" id="28002"/>
    <lineage>
        <taxon>Eukaryota</taxon>
        <taxon>Metamonada</taxon>
        <taxon>Diplomonadida</taxon>
        <taxon>Hexamitidae</taxon>
        <taxon>Hexamitinae</taxon>
        <taxon>Hexamita</taxon>
    </lineage>
</organism>
<evidence type="ECO:0000256" key="4">
    <source>
        <dbReference type="ARBA" id="ARBA00022989"/>
    </source>
</evidence>
<comment type="similarity">
    <text evidence="2">Belongs to the SYG1 (TC 2.A.94) family.</text>
</comment>
<dbReference type="PANTHER" id="PTHR10783">
    <property type="entry name" value="XENOTROPIC AND POLYTROPIC RETROVIRUS RECEPTOR 1-RELATED"/>
    <property type="match status" value="1"/>
</dbReference>
<dbReference type="GO" id="GO:0006817">
    <property type="term" value="P:phosphate ion transport"/>
    <property type="evidence" value="ECO:0007669"/>
    <property type="project" value="TreeGrafter"/>
</dbReference>
<evidence type="ECO:0000256" key="1">
    <source>
        <dbReference type="ARBA" id="ARBA00004141"/>
    </source>
</evidence>
<reference evidence="9" key="1">
    <citation type="submission" date="2023-06" db="EMBL/GenBank/DDBJ databases">
        <authorList>
            <person name="Kurt Z."/>
        </authorList>
    </citation>
    <scope>NUCLEOTIDE SEQUENCE</scope>
</reference>
<dbReference type="PANTHER" id="PTHR10783:SF103">
    <property type="entry name" value="SOLUTE CARRIER FAMILY 53 MEMBER 1"/>
    <property type="match status" value="1"/>
</dbReference>
<dbReference type="Pfam" id="PF03124">
    <property type="entry name" value="EXS"/>
    <property type="match status" value="1"/>
</dbReference>
<feature type="transmembrane region" description="Helical" evidence="6">
    <location>
        <begin position="542"/>
        <end position="563"/>
    </location>
</feature>
<dbReference type="AlphaFoldDB" id="A0AA86TTV9"/>
<feature type="transmembrane region" description="Helical" evidence="6">
    <location>
        <begin position="210"/>
        <end position="230"/>
    </location>
</feature>
<dbReference type="GO" id="GO:0005794">
    <property type="term" value="C:Golgi apparatus"/>
    <property type="evidence" value="ECO:0007669"/>
    <property type="project" value="TreeGrafter"/>
</dbReference>
<feature type="transmembrane region" description="Helical" evidence="6">
    <location>
        <begin position="298"/>
        <end position="323"/>
    </location>
</feature>
<keyword evidence="3 6" id="KW-0812">Transmembrane</keyword>
<dbReference type="GO" id="GO:0016036">
    <property type="term" value="P:cellular response to phosphate starvation"/>
    <property type="evidence" value="ECO:0007669"/>
    <property type="project" value="TreeGrafter"/>
</dbReference>
<proteinExistence type="inferred from homology"/>
<dbReference type="PROSITE" id="PS51382">
    <property type="entry name" value="SPX"/>
    <property type="match status" value="1"/>
</dbReference>